<evidence type="ECO:0000256" key="7">
    <source>
        <dbReference type="ARBA" id="ARBA00022989"/>
    </source>
</evidence>
<feature type="transmembrane region" description="Helical" evidence="16">
    <location>
        <begin position="314"/>
        <end position="339"/>
    </location>
</feature>
<name>A0A5C7BAM4_9FLAO</name>
<keyword evidence="4 16" id="KW-0812">Transmembrane</keyword>
<evidence type="ECO:0000256" key="12">
    <source>
        <dbReference type="ARBA" id="ARBA00041185"/>
    </source>
</evidence>
<dbReference type="InterPro" id="IPR001182">
    <property type="entry name" value="FtsW/RodA"/>
</dbReference>
<dbReference type="STRING" id="1123037.GCA_000425305_02663"/>
<feature type="transmembrane region" description="Helical" evidence="16">
    <location>
        <begin position="45"/>
        <end position="66"/>
    </location>
</feature>
<keyword evidence="6" id="KW-0573">Peptidoglycan synthesis</keyword>
<dbReference type="AlphaFoldDB" id="A0A5C7BAM4"/>
<dbReference type="RefSeq" id="WP_028872418.1">
    <property type="nucleotide sequence ID" value="NZ_VOSB01000006.1"/>
</dbReference>
<dbReference type="GO" id="GO:0008360">
    <property type="term" value="P:regulation of cell shape"/>
    <property type="evidence" value="ECO:0007669"/>
    <property type="project" value="UniProtKB-KW"/>
</dbReference>
<comment type="similarity">
    <text evidence="11">Belongs to the SEDS family. FtsW subfamily.</text>
</comment>
<feature type="transmembrane region" description="Helical" evidence="16">
    <location>
        <begin position="143"/>
        <end position="162"/>
    </location>
</feature>
<comment type="catalytic activity">
    <reaction evidence="15">
        <text>[GlcNAc-(1-&gt;4)-Mur2Ac(oyl-L-Ala-gamma-D-Glu-L-Lys-D-Ala-D-Ala)](n)-di-trans,octa-cis-undecaprenyl diphosphate + beta-D-GlcNAc-(1-&gt;4)-Mur2Ac(oyl-L-Ala-gamma-D-Glu-L-Lys-D-Ala-D-Ala)-di-trans,octa-cis-undecaprenyl diphosphate = [GlcNAc-(1-&gt;4)-Mur2Ac(oyl-L-Ala-gamma-D-Glu-L-Lys-D-Ala-D-Ala)](n+1)-di-trans,octa-cis-undecaprenyl diphosphate + di-trans,octa-cis-undecaprenyl diphosphate + H(+)</text>
        <dbReference type="Rhea" id="RHEA:23708"/>
        <dbReference type="Rhea" id="RHEA-COMP:9602"/>
        <dbReference type="Rhea" id="RHEA-COMP:9603"/>
        <dbReference type="ChEBI" id="CHEBI:15378"/>
        <dbReference type="ChEBI" id="CHEBI:58405"/>
        <dbReference type="ChEBI" id="CHEBI:60033"/>
        <dbReference type="ChEBI" id="CHEBI:78435"/>
        <dbReference type="EC" id="2.4.99.28"/>
    </reaction>
</comment>
<dbReference type="GO" id="GO:0009252">
    <property type="term" value="P:peptidoglycan biosynthetic process"/>
    <property type="evidence" value="ECO:0007669"/>
    <property type="project" value="UniProtKB-KW"/>
</dbReference>
<keyword evidence="17" id="KW-0132">Cell division</keyword>
<evidence type="ECO:0000256" key="15">
    <source>
        <dbReference type="ARBA" id="ARBA00049902"/>
    </source>
</evidence>
<sequence length="397" mass="43556">MQTLFNNIKGDRLIWAIAALLAIFSFLPVYSAASNLAYVGGVGSTFSFFVKHLMHLVLGFAIIYGVHKIPYRYFRGLSMVMIPIVIVLLVVTMLQGTTIDGANASRWIQIPFVGMSFQTSTLAAVVLMVYVARYLSKIQDKKVTFVETLLPLWAPVFFVLILILPANFSTTAIVFFMVMMLTFIGGYPIKYLAIIVGIGILALALFILIAKAFPDAMDNRVDTWTSRIENFVNGEDTEADYQIENAKIAIASGEITGKGPGKSTQKNILPQSSSDFIFAIIIEEYGLIGGLFLLLLYSWLLFRIVIVSQKADTVFGKLLVLGVGLPIIFQALINMAVAVELFPVTGQTLPLISSGGTSIWMTCLAIGIILSVSAKREQIKGQEINEDNPLEILSETI</sequence>
<dbReference type="Pfam" id="PF01098">
    <property type="entry name" value="FTSW_RODA_SPOVE"/>
    <property type="match status" value="1"/>
</dbReference>
<dbReference type="PANTHER" id="PTHR30474:SF2">
    <property type="entry name" value="PEPTIDOGLYCAN GLYCOSYLTRANSFERASE FTSW-RELATED"/>
    <property type="match status" value="1"/>
</dbReference>
<keyword evidence="7 16" id="KW-1133">Transmembrane helix</keyword>
<feature type="transmembrane region" description="Helical" evidence="16">
    <location>
        <begin position="107"/>
        <end position="131"/>
    </location>
</feature>
<evidence type="ECO:0000256" key="3">
    <source>
        <dbReference type="ARBA" id="ARBA00022679"/>
    </source>
</evidence>
<dbReference type="GO" id="GO:0032153">
    <property type="term" value="C:cell division site"/>
    <property type="evidence" value="ECO:0007669"/>
    <property type="project" value="TreeGrafter"/>
</dbReference>
<evidence type="ECO:0000256" key="16">
    <source>
        <dbReference type="SAM" id="Phobius"/>
    </source>
</evidence>
<accession>A0A5C7BAM4</accession>
<proteinExistence type="inferred from homology"/>
<keyword evidence="17" id="KW-0131">Cell cycle</keyword>
<keyword evidence="3" id="KW-0808">Transferase</keyword>
<reference evidence="17 18" key="1">
    <citation type="submission" date="2019-08" db="EMBL/GenBank/DDBJ databases">
        <title>Genome of Psychroserpens burtonensis ACAM 167.</title>
        <authorList>
            <person name="Bowman J.P."/>
        </authorList>
    </citation>
    <scope>NUCLEOTIDE SEQUENCE [LARGE SCALE GENOMIC DNA]</scope>
    <source>
        <strain evidence="17 18">ACAM 167</strain>
    </source>
</reference>
<comment type="caution">
    <text evidence="17">The sequence shown here is derived from an EMBL/GenBank/DDBJ whole genome shotgun (WGS) entry which is preliminary data.</text>
</comment>
<keyword evidence="2" id="KW-0328">Glycosyltransferase</keyword>
<evidence type="ECO:0000256" key="2">
    <source>
        <dbReference type="ARBA" id="ARBA00022676"/>
    </source>
</evidence>
<dbReference type="OrthoDB" id="9812661at2"/>
<dbReference type="GO" id="GO:0008955">
    <property type="term" value="F:peptidoglycan glycosyltransferase activity"/>
    <property type="evidence" value="ECO:0007669"/>
    <property type="project" value="UniProtKB-EC"/>
</dbReference>
<keyword evidence="18" id="KW-1185">Reference proteome</keyword>
<dbReference type="PANTHER" id="PTHR30474">
    <property type="entry name" value="CELL CYCLE PROTEIN"/>
    <property type="match status" value="1"/>
</dbReference>
<keyword evidence="8 16" id="KW-0472">Membrane</keyword>
<evidence type="ECO:0000256" key="13">
    <source>
        <dbReference type="ARBA" id="ARBA00041418"/>
    </source>
</evidence>
<evidence type="ECO:0000256" key="1">
    <source>
        <dbReference type="ARBA" id="ARBA00004141"/>
    </source>
</evidence>
<organism evidence="17 18">
    <name type="scientific">Psychroserpens burtonensis</name>
    <dbReference type="NCBI Taxonomy" id="49278"/>
    <lineage>
        <taxon>Bacteria</taxon>
        <taxon>Pseudomonadati</taxon>
        <taxon>Bacteroidota</taxon>
        <taxon>Flavobacteriia</taxon>
        <taxon>Flavobacteriales</taxon>
        <taxon>Flavobacteriaceae</taxon>
        <taxon>Psychroserpens</taxon>
    </lineage>
</organism>
<comment type="subcellular location">
    <subcellularLocation>
        <location evidence="1">Membrane</location>
        <topology evidence="1">Multi-pass membrane protein</topology>
    </subcellularLocation>
</comment>
<dbReference type="EC" id="2.4.99.28" evidence="14"/>
<evidence type="ECO:0000256" key="14">
    <source>
        <dbReference type="ARBA" id="ARBA00044770"/>
    </source>
</evidence>
<evidence type="ECO:0000256" key="9">
    <source>
        <dbReference type="ARBA" id="ARBA00032370"/>
    </source>
</evidence>
<protein>
    <recommendedName>
        <fullName evidence="12">Probable peptidoglycan glycosyltransferase FtsW</fullName>
        <ecNumber evidence="14">2.4.99.28</ecNumber>
    </recommendedName>
    <alternativeName>
        <fullName evidence="13">Cell division protein FtsW</fullName>
    </alternativeName>
    <alternativeName>
        <fullName evidence="10">Cell wall polymerase</fullName>
    </alternativeName>
    <alternativeName>
        <fullName evidence="9">Peptidoglycan polymerase</fullName>
    </alternativeName>
</protein>
<feature type="transmembrane region" description="Helical" evidence="16">
    <location>
        <begin position="191"/>
        <end position="213"/>
    </location>
</feature>
<evidence type="ECO:0000256" key="4">
    <source>
        <dbReference type="ARBA" id="ARBA00022692"/>
    </source>
</evidence>
<evidence type="ECO:0000313" key="17">
    <source>
        <dbReference type="EMBL" id="TXE18884.1"/>
    </source>
</evidence>
<feature type="transmembrane region" description="Helical" evidence="16">
    <location>
        <begin position="12"/>
        <end position="33"/>
    </location>
</feature>
<evidence type="ECO:0000256" key="10">
    <source>
        <dbReference type="ARBA" id="ARBA00033270"/>
    </source>
</evidence>
<keyword evidence="5" id="KW-0133">Cell shape</keyword>
<evidence type="ECO:0000256" key="6">
    <source>
        <dbReference type="ARBA" id="ARBA00022984"/>
    </source>
</evidence>
<dbReference type="EMBL" id="VOSB01000006">
    <property type="protein sequence ID" value="TXE18884.1"/>
    <property type="molecule type" value="Genomic_DNA"/>
</dbReference>
<dbReference type="GO" id="GO:0051301">
    <property type="term" value="P:cell division"/>
    <property type="evidence" value="ECO:0007669"/>
    <property type="project" value="UniProtKB-KW"/>
</dbReference>
<evidence type="ECO:0000256" key="11">
    <source>
        <dbReference type="ARBA" id="ARBA00038053"/>
    </source>
</evidence>
<gene>
    <name evidence="17" type="ORF">ES692_05385</name>
</gene>
<dbReference type="Proteomes" id="UP000321938">
    <property type="component" value="Unassembled WGS sequence"/>
</dbReference>
<evidence type="ECO:0000256" key="8">
    <source>
        <dbReference type="ARBA" id="ARBA00023136"/>
    </source>
</evidence>
<feature type="transmembrane region" description="Helical" evidence="16">
    <location>
        <begin position="168"/>
        <end position="184"/>
    </location>
</feature>
<feature type="transmembrane region" description="Helical" evidence="16">
    <location>
        <begin position="73"/>
        <end position="95"/>
    </location>
</feature>
<feature type="transmembrane region" description="Helical" evidence="16">
    <location>
        <begin position="276"/>
        <end position="302"/>
    </location>
</feature>
<evidence type="ECO:0000313" key="18">
    <source>
        <dbReference type="Proteomes" id="UP000321938"/>
    </source>
</evidence>
<dbReference type="GO" id="GO:0015648">
    <property type="term" value="F:lipid-linked peptidoglycan transporter activity"/>
    <property type="evidence" value="ECO:0007669"/>
    <property type="project" value="TreeGrafter"/>
</dbReference>
<dbReference type="GO" id="GO:0005886">
    <property type="term" value="C:plasma membrane"/>
    <property type="evidence" value="ECO:0007669"/>
    <property type="project" value="TreeGrafter"/>
</dbReference>
<evidence type="ECO:0000256" key="5">
    <source>
        <dbReference type="ARBA" id="ARBA00022960"/>
    </source>
</evidence>
<feature type="transmembrane region" description="Helical" evidence="16">
    <location>
        <begin position="351"/>
        <end position="372"/>
    </location>
</feature>